<dbReference type="SMART" id="SM00906">
    <property type="entry name" value="Fungal_trans"/>
    <property type="match status" value="1"/>
</dbReference>
<dbReference type="SMART" id="SM00066">
    <property type="entry name" value="GAL4"/>
    <property type="match status" value="1"/>
</dbReference>
<dbReference type="SUPFAM" id="SSF57701">
    <property type="entry name" value="Zn2/Cys6 DNA-binding domain"/>
    <property type="match status" value="1"/>
</dbReference>
<feature type="compositionally biased region" description="Basic residues" evidence="3">
    <location>
        <begin position="142"/>
        <end position="152"/>
    </location>
</feature>
<gene>
    <name evidence="5" type="ORF">NW755_014233</name>
</gene>
<organism evidence="5 6">
    <name type="scientific">Fusarium falciforme</name>
    <dbReference type="NCBI Taxonomy" id="195108"/>
    <lineage>
        <taxon>Eukaryota</taxon>
        <taxon>Fungi</taxon>
        <taxon>Dikarya</taxon>
        <taxon>Ascomycota</taxon>
        <taxon>Pezizomycotina</taxon>
        <taxon>Sordariomycetes</taxon>
        <taxon>Hypocreomycetidae</taxon>
        <taxon>Hypocreales</taxon>
        <taxon>Nectriaceae</taxon>
        <taxon>Fusarium</taxon>
        <taxon>Fusarium solani species complex</taxon>
    </lineage>
</organism>
<dbReference type="PANTHER" id="PTHR47425">
    <property type="entry name" value="FARB-RELATED"/>
    <property type="match status" value="1"/>
</dbReference>
<dbReference type="InterPro" id="IPR052761">
    <property type="entry name" value="Fungal_Detox/Toxin_TFs"/>
</dbReference>
<comment type="caution">
    <text evidence="5">The sequence shown here is derived from an EMBL/GenBank/DDBJ whole genome shotgun (WGS) entry which is preliminary data.</text>
</comment>
<evidence type="ECO:0000313" key="5">
    <source>
        <dbReference type="EMBL" id="KAJ4176773.1"/>
    </source>
</evidence>
<dbReference type="InterPro" id="IPR036864">
    <property type="entry name" value="Zn2-C6_fun-type_DNA-bd_sf"/>
</dbReference>
<keyword evidence="1" id="KW-0479">Metal-binding</keyword>
<feature type="compositionally biased region" description="Polar residues" evidence="3">
    <location>
        <begin position="704"/>
        <end position="732"/>
    </location>
</feature>
<feature type="region of interest" description="Disordered" evidence="3">
    <location>
        <begin position="704"/>
        <end position="741"/>
    </location>
</feature>
<dbReference type="CDD" id="cd12148">
    <property type="entry name" value="fungal_TF_MHR"/>
    <property type="match status" value="1"/>
</dbReference>
<feature type="domain" description="Zn(2)-C6 fungal-type" evidence="4">
    <location>
        <begin position="49"/>
        <end position="81"/>
    </location>
</feature>
<feature type="region of interest" description="Disordered" evidence="3">
    <location>
        <begin position="142"/>
        <end position="171"/>
    </location>
</feature>
<protein>
    <recommendedName>
        <fullName evidence="4">Zn(2)-C6 fungal-type domain-containing protein</fullName>
    </recommendedName>
</protein>
<dbReference type="InterPro" id="IPR001138">
    <property type="entry name" value="Zn2Cys6_DnaBD"/>
</dbReference>
<feature type="compositionally biased region" description="Basic and acidic residues" evidence="3">
    <location>
        <begin position="11"/>
        <end position="31"/>
    </location>
</feature>
<evidence type="ECO:0000259" key="4">
    <source>
        <dbReference type="PROSITE" id="PS50048"/>
    </source>
</evidence>
<keyword evidence="6" id="KW-1185">Reference proteome</keyword>
<feature type="region of interest" description="Disordered" evidence="3">
    <location>
        <begin position="1"/>
        <end position="48"/>
    </location>
</feature>
<evidence type="ECO:0000313" key="6">
    <source>
        <dbReference type="Proteomes" id="UP001152087"/>
    </source>
</evidence>
<keyword evidence="2" id="KW-0539">Nucleus</keyword>
<dbReference type="GO" id="GO:0000981">
    <property type="term" value="F:DNA-binding transcription factor activity, RNA polymerase II-specific"/>
    <property type="evidence" value="ECO:0007669"/>
    <property type="project" value="InterPro"/>
</dbReference>
<dbReference type="PANTHER" id="PTHR47425:SF3">
    <property type="entry name" value="ZN(II)2CYS6 TRANSCRIPTION FACTOR (EUROFUNG)"/>
    <property type="match status" value="1"/>
</dbReference>
<accession>A0A9W8UUH7</accession>
<name>A0A9W8UUH7_9HYPO</name>
<dbReference type="AlphaFoldDB" id="A0A9W8UUH7"/>
<evidence type="ECO:0000256" key="1">
    <source>
        <dbReference type="ARBA" id="ARBA00022723"/>
    </source>
</evidence>
<dbReference type="GO" id="GO:0003677">
    <property type="term" value="F:DNA binding"/>
    <property type="evidence" value="ECO:0007669"/>
    <property type="project" value="InterPro"/>
</dbReference>
<dbReference type="GO" id="GO:0006351">
    <property type="term" value="P:DNA-templated transcription"/>
    <property type="evidence" value="ECO:0007669"/>
    <property type="project" value="InterPro"/>
</dbReference>
<dbReference type="PROSITE" id="PS50048">
    <property type="entry name" value="ZN2_CY6_FUNGAL_2"/>
    <property type="match status" value="1"/>
</dbReference>
<dbReference type="PROSITE" id="PS00463">
    <property type="entry name" value="ZN2_CY6_FUNGAL_1"/>
    <property type="match status" value="1"/>
</dbReference>
<sequence length="801" mass="89496">MTHPTPSPAADDGRGVSDGRSDGRGQKRPPWDDESSANDRSSKRRASRACLSCRNRKVRCDVVKGGVPCTNCRLDRIDCVVTESNRGRRPTVAASAAAHITTDPGRAGSTDYPAANANSSTTSTAPVAHAAPAAPPISPHCHCSHAHNHRPPSRYQEPRGPHTAILSPPHTGAEDYLVSLSFEERPNQPRHQLDEPLESSQRQSAEALHPLPSLGEIDNQSPGGHATRLPSFIRPLPPHIAARDLDYLADKDALTIPDRDLRDELLQTYAEIAHPFMPALDLHEFLACVLEPRPNSISLLLFQAVMFVSVVFIDDECLRARGLSSKKTARKVFFARVRLLYGLDCEQDRLALVQSLLMMTYWYDCPEDEKDTWYWMGIAFSLAQVMSLHRDPQHLPITAKEKCLRRRIWWSCVMRDRLLALGIRRPARIRDHDFDVKELRIDDFDLSPASEALLSLLGESRMTGEDRAARAIMAAMCVDLAKLCICLGHILHSQYSVLGPHAVGSEYFFKVIVMPKRSERQVQELLECDAELADWFRQRDPRSKYVTGTNPTEGDKAERIIRLHRSQLQMKYLTTLCVLHRPQVFCSAPGPEFGVTRELSREKLTEAAVAMTKLAFEMEMSDQLRYLSTSSIPAFLSAALIHVLEVRSPDEEVRNISIGRFYQCFHVLNELQEMYSSADYAVRFLEMVLNKIDTKIPMLRLASVSKSSQGPQGRDNSSSLQRDAPTSKNETLLTDPLAGNQTSLHTDQSLTPFMNSLDAWPVIADGLLMNSNSQLEAEVFGTSPVLSTWTDINSLLPAILD</sequence>
<feature type="region of interest" description="Disordered" evidence="3">
    <location>
        <begin position="187"/>
        <end position="206"/>
    </location>
</feature>
<proteinExistence type="predicted"/>
<dbReference type="Proteomes" id="UP001152087">
    <property type="component" value="Unassembled WGS sequence"/>
</dbReference>
<dbReference type="Pfam" id="PF00172">
    <property type="entry name" value="Zn_clus"/>
    <property type="match status" value="1"/>
</dbReference>
<dbReference type="CDD" id="cd00067">
    <property type="entry name" value="GAL4"/>
    <property type="match status" value="1"/>
</dbReference>
<dbReference type="GO" id="GO:0008270">
    <property type="term" value="F:zinc ion binding"/>
    <property type="evidence" value="ECO:0007669"/>
    <property type="project" value="InterPro"/>
</dbReference>
<dbReference type="Gene3D" id="4.10.240.10">
    <property type="entry name" value="Zn(2)-C6 fungal-type DNA-binding domain"/>
    <property type="match status" value="1"/>
</dbReference>
<dbReference type="InterPro" id="IPR007219">
    <property type="entry name" value="XnlR_reg_dom"/>
</dbReference>
<reference evidence="5" key="1">
    <citation type="submission" date="2022-09" db="EMBL/GenBank/DDBJ databases">
        <title>Fusarium specimens isolated from Avocado Roots.</title>
        <authorList>
            <person name="Stajich J."/>
            <person name="Roper C."/>
            <person name="Heimlech-Rivalta G."/>
        </authorList>
    </citation>
    <scope>NUCLEOTIDE SEQUENCE</scope>
    <source>
        <strain evidence="5">A02</strain>
    </source>
</reference>
<evidence type="ECO:0000256" key="3">
    <source>
        <dbReference type="SAM" id="MobiDB-lite"/>
    </source>
</evidence>
<dbReference type="EMBL" id="JAOQAV010000155">
    <property type="protein sequence ID" value="KAJ4176773.1"/>
    <property type="molecule type" value="Genomic_DNA"/>
</dbReference>
<evidence type="ECO:0000256" key="2">
    <source>
        <dbReference type="ARBA" id="ARBA00023242"/>
    </source>
</evidence>
<dbReference type="Pfam" id="PF04082">
    <property type="entry name" value="Fungal_trans"/>
    <property type="match status" value="1"/>
</dbReference>